<evidence type="ECO:0000256" key="2">
    <source>
        <dbReference type="ARBA" id="ARBA00022490"/>
    </source>
</evidence>
<gene>
    <name evidence="4" type="ORF">N0F65_008385</name>
</gene>
<dbReference type="CDD" id="cd21155">
    <property type="entry name" value="PUA_MCTS-1-like"/>
    <property type="match status" value="1"/>
</dbReference>
<dbReference type="Gene3D" id="3.10.400.20">
    <property type="match status" value="1"/>
</dbReference>
<dbReference type="FunFam" id="3.10.400.20:FF:000001">
    <property type="entry name" value="Malignant T-cell-amplified sequence 1"/>
    <property type="match status" value="1"/>
</dbReference>
<dbReference type="EMBL" id="DAKRPA010000090">
    <property type="protein sequence ID" value="DAZ99080.1"/>
    <property type="molecule type" value="Genomic_DNA"/>
</dbReference>
<dbReference type="Proteomes" id="UP001146120">
    <property type="component" value="Unassembled WGS sequence"/>
</dbReference>
<dbReference type="InterPro" id="IPR041366">
    <property type="entry name" value="Pre-PUA"/>
</dbReference>
<dbReference type="AlphaFoldDB" id="A0AAV2YVY1"/>
<dbReference type="GO" id="GO:0001731">
    <property type="term" value="P:formation of translation preinitiation complex"/>
    <property type="evidence" value="ECO:0007669"/>
    <property type="project" value="TreeGrafter"/>
</dbReference>
<feature type="non-terminal residue" evidence="4">
    <location>
        <position position="1"/>
    </location>
</feature>
<keyword evidence="2" id="KW-0963">Cytoplasm</keyword>
<dbReference type="PANTHER" id="PTHR22798">
    <property type="entry name" value="MCT-1 PROTEIN"/>
    <property type="match status" value="1"/>
</dbReference>
<dbReference type="SUPFAM" id="SSF88697">
    <property type="entry name" value="PUA domain-like"/>
    <property type="match status" value="1"/>
</dbReference>
<keyword evidence="5" id="KW-1185">Reference proteome</keyword>
<reference evidence="4" key="1">
    <citation type="submission" date="2022-11" db="EMBL/GenBank/DDBJ databases">
        <authorList>
            <person name="Morgan W.R."/>
            <person name="Tartar A."/>
        </authorList>
    </citation>
    <scope>NUCLEOTIDE SEQUENCE</scope>
    <source>
        <strain evidence="4">ARSEF 373</strain>
    </source>
</reference>
<name>A0AAV2YVY1_9STRA</name>
<dbReference type="InterPro" id="IPR015947">
    <property type="entry name" value="PUA-like_sf"/>
</dbReference>
<dbReference type="SMART" id="SM00359">
    <property type="entry name" value="PUA"/>
    <property type="match status" value="1"/>
</dbReference>
<reference evidence="4" key="2">
    <citation type="journal article" date="2023" name="Microbiol Resour">
        <title>Decontamination and Annotation of the Draft Genome Sequence of the Oomycete Lagenidium giganteum ARSEF 373.</title>
        <authorList>
            <person name="Morgan W.R."/>
            <person name="Tartar A."/>
        </authorList>
    </citation>
    <scope>NUCLEOTIDE SEQUENCE</scope>
    <source>
        <strain evidence="4">ARSEF 373</strain>
    </source>
</reference>
<feature type="domain" description="PUA" evidence="3">
    <location>
        <begin position="127"/>
        <end position="206"/>
    </location>
</feature>
<protein>
    <recommendedName>
        <fullName evidence="3">PUA domain-containing protein</fullName>
    </recommendedName>
</protein>
<dbReference type="InterPro" id="IPR048248">
    <property type="entry name" value="PUA_eIF2d-like"/>
</dbReference>
<dbReference type="InterPro" id="IPR002478">
    <property type="entry name" value="PUA"/>
</dbReference>
<dbReference type="NCBIfam" id="TIGR00451">
    <property type="entry name" value="unchar_dom_2"/>
    <property type="match status" value="1"/>
</dbReference>
<dbReference type="CDD" id="cd11609">
    <property type="entry name" value="MCT1_N"/>
    <property type="match status" value="1"/>
</dbReference>
<dbReference type="Pfam" id="PF17832">
    <property type="entry name" value="Pre-PUA"/>
    <property type="match status" value="1"/>
</dbReference>
<evidence type="ECO:0000259" key="3">
    <source>
        <dbReference type="SMART" id="SM00359"/>
    </source>
</evidence>
<organism evidence="4 5">
    <name type="scientific">Lagenidium giganteum</name>
    <dbReference type="NCBI Taxonomy" id="4803"/>
    <lineage>
        <taxon>Eukaryota</taxon>
        <taxon>Sar</taxon>
        <taxon>Stramenopiles</taxon>
        <taxon>Oomycota</taxon>
        <taxon>Peronosporomycetes</taxon>
        <taxon>Pythiales</taxon>
        <taxon>Pythiaceae</taxon>
    </lineage>
</organism>
<dbReference type="PROSITE" id="PS50890">
    <property type="entry name" value="PUA"/>
    <property type="match status" value="1"/>
</dbReference>
<dbReference type="InterPro" id="IPR016437">
    <property type="entry name" value="MCT-1/Tma20"/>
</dbReference>
<dbReference type="GO" id="GO:0003723">
    <property type="term" value="F:RNA binding"/>
    <property type="evidence" value="ECO:0007669"/>
    <property type="project" value="InterPro"/>
</dbReference>
<dbReference type="InterPro" id="IPR004521">
    <property type="entry name" value="Uncharacterised_CHP00451"/>
</dbReference>
<dbReference type="GO" id="GO:0005737">
    <property type="term" value="C:cytoplasm"/>
    <property type="evidence" value="ECO:0007669"/>
    <property type="project" value="UniProtKB-SubCell"/>
</dbReference>
<accession>A0AAV2YVY1</accession>
<proteinExistence type="predicted"/>
<sequence>RSSLTFLSFLSSDGDRDHRWGQRDGLTQTAAQAKMFKKFVPAEHIHSHSQVRSSQQRAIRSKILEQYPDVEPYMEQLLPKKAPMIVAKCLDHVQVVLHEGEPLFFNHRDGPFMPTLKVLHKVPHIMKTVRADKGAIPFVMSGANVMCPGLTSKGGDIPEELDAGTPVAIMAEGKELAMAIGVLTMSTKDIREKNKGIGIEMMHYIGDDLWTCPRIE</sequence>
<evidence type="ECO:0000313" key="4">
    <source>
        <dbReference type="EMBL" id="DAZ99080.1"/>
    </source>
</evidence>
<dbReference type="Pfam" id="PF26292">
    <property type="entry name" value="PUA_elF2D"/>
    <property type="match status" value="1"/>
</dbReference>
<dbReference type="PIRSF" id="PIRSF005067">
    <property type="entry name" value="Tma_RNA-bind_prd"/>
    <property type="match status" value="1"/>
</dbReference>
<dbReference type="PANTHER" id="PTHR22798:SF0">
    <property type="entry name" value="MALIGNANT T-CELL-AMPLIFIED SEQUENCE 1"/>
    <property type="match status" value="1"/>
</dbReference>
<comment type="subcellular location">
    <subcellularLocation>
        <location evidence="1">Cytoplasm</location>
    </subcellularLocation>
</comment>
<evidence type="ECO:0000256" key="1">
    <source>
        <dbReference type="ARBA" id="ARBA00004496"/>
    </source>
</evidence>
<comment type="caution">
    <text evidence="4">The sequence shown here is derived from an EMBL/GenBank/DDBJ whole genome shotgun (WGS) entry which is preliminary data.</text>
</comment>
<evidence type="ECO:0000313" key="5">
    <source>
        <dbReference type="Proteomes" id="UP001146120"/>
    </source>
</evidence>